<dbReference type="PANTHER" id="PTHR35758:SF2">
    <property type="entry name" value="TRANSMEMBRANE PROTEIN"/>
    <property type="match status" value="1"/>
</dbReference>
<evidence type="ECO:0008006" key="4">
    <source>
        <dbReference type="Google" id="ProtNLM"/>
    </source>
</evidence>
<protein>
    <recommendedName>
        <fullName evidence="4">Transmembrane protein</fullName>
    </recommendedName>
</protein>
<keyword evidence="3" id="KW-1185">Reference proteome</keyword>
<sequence length="117" mass="13118">MELGATWRTSRFSSYEKLVAIGLALLAVLSPLYIDRRTTDDSELDSEEPISFASWLPLLLLVLILAIALSLFLDRSFSRFDPYWIHRVGGSSSGITIILMVLALVLKCKSSIRNWDA</sequence>
<dbReference type="EMBL" id="RDQH01000341">
    <property type="protein sequence ID" value="RXH73028.1"/>
    <property type="molecule type" value="Genomic_DNA"/>
</dbReference>
<feature type="transmembrane region" description="Helical" evidence="1">
    <location>
        <begin position="85"/>
        <end position="106"/>
    </location>
</feature>
<feature type="transmembrane region" description="Helical" evidence="1">
    <location>
        <begin position="54"/>
        <end position="73"/>
    </location>
</feature>
<dbReference type="OrthoDB" id="1929320at2759"/>
<keyword evidence="1" id="KW-0472">Membrane</keyword>
<name>A0A498HNC9_MALDO</name>
<reference evidence="2 3" key="1">
    <citation type="submission" date="2018-10" db="EMBL/GenBank/DDBJ databases">
        <title>A high-quality apple genome assembly.</title>
        <authorList>
            <person name="Hu J."/>
        </authorList>
    </citation>
    <scope>NUCLEOTIDE SEQUENCE [LARGE SCALE GENOMIC DNA]</scope>
    <source>
        <strain evidence="3">cv. HFTH1</strain>
        <tissue evidence="2">Young leaf</tissue>
    </source>
</reference>
<dbReference type="PANTHER" id="PTHR35758">
    <property type="entry name" value="TRANSMEMBRANE PROTEIN"/>
    <property type="match status" value="1"/>
</dbReference>
<gene>
    <name evidence="2" type="ORF">DVH24_012712</name>
</gene>
<dbReference type="STRING" id="3750.A0A498HNC9"/>
<dbReference type="KEGG" id="mdm:103424632"/>
<evidence type="ECO:0000313" key="3">
    <source>
        <dbReference type="Proteomes" id="UP000290289"/>
    </source>
</evidence>
<feature type="transmembrane region" description="Helical" evidence="1">
    <location>
        <begin position="18"/>
        <end position="34"/>
    </location>
</feature>
<keyword evidence="1" id="KW-0812">Transmembrane</keyword>
<organism evidence="2 3">
    <name type="scientific">Malus domestica</name>
    <name type="common">Apple</name>
    <name type="synonym">Pyrus malus</name>
    <dbReference type="NCBI Taxonomy" id="3750"/>
    <lineage>
        <taxon>Eukaryota</taxon>
        <taxon>Viridiplantae</taxon>
        <taxon>Streptophyta</taxon>
        <taxon>Embryophyta</taxon>
        <taxon>Tracheophyta</taxon>
        <taxon>Spermatophyta</taxon>
        <taxon>Magnoliopsida</taxon>
        <taxon>eudicotyledons</taxon>
        <taxon>Gunneridae</taxon>
        <taxon>Pentapetalae</taxon>
        <taxon>rosids</taxon>
        <taxon>fabids</taxon>
        <taxon>Rosales</taxon>
        <taxon>Rosaceae</taxon>
        <taxon>Amygdaloideae</taxon>
        <taxon>Maleae</taxon>
        <taxon>Malus</taxon>
    </lineage>
</organism>
<accession>A0A498HNC9</accession>
<comment type="caution">
    <text evidence="2">The sequence shown here is derived from an EMBL/GenBank/DDBJ whole genome shotgun (WGS) entry which is preliminary data.</text>
</comment>
<dbReference type="Proteomes" id="UP000290289">
    <property type="component" value="Chromosome 15"/>
</dbReference>
<keyword evidence="1" id="KW-1133">Transmembrane helix</keyword>
<evidence type="ECO:0000256" key="1">
    <source>
        <dbReference type="SAM" id="Phobius"/>
    </source>
</evidence>
<dbReference type="AlphaFoldDB" id="A0A498HNC9"/>
<proteinExistence type="predicted"/>
<evidence type="ECO:0000313" key="2">
    <source>
        <dbReference type="EMBL" id="RXH73028.1"/>
    </source>
</evidence>